<evidence type="ECO:0000313" key="1">
    <source>
        <dbReference type="EMBL" id="MDJ1113663.1"/>
    </source>
</evidence>
<sequence>MRTSSGSVRSNERLGVDGALELELRPHVVDGGMPLSSTRLARVTVDELADDGEVPSGQRVDVRVRMPVLGEVFRYSGAVTYRIAPDTATGVAASDPVPTLSMWLTENSPT</sequence>
<protein>
    <submittedName>
        <fullName evidence="1">Uncharacterized protein</fullName>
    </submittedName>
</protein>
<keyword evidence="2" id="KW-1185">Reference proteome</keyword>
<name>A0ABT6ZBZ2_9MICO</name>
<accession>A0ABT6ZBZ2</accession>
<reference evidence="1 2" key="1">
    <citation type="submission" date="2023-05" db="EMBL/GenBank/DDBJ databases">
        <title>Microbacterium dauci sp.nov., Isolated from Carrot Rhizosphere Soil.</title>
        <authorList>
            <person name="Xiao Z."/>
            <person name="Zheng J."/>
        </authorList>
    </citation>
    <scope>NUCLEOTIDE SEQUENCE [LARGE SCALE GENOMIC DNA]</scope>
    <source>
        <strain evidence="1 2">LX3-4</strain>
    </source>
</reference>
<gene>
    <name evidence="1" type="ORF">QNI14_04275</name>
</gene>
<evidence type="ECO:0000313" key="2">
    <source>
        <dbReference type="Proteomes" id="UP001321481"/>
    </source>
</evidence>
<proteinExistence type="predicted"/>
<comment type="caution">
    <text evidence="1">The sequence shown here is derived from an EMBL/GenBank/DDBJ whole genome shotgun (WGS) entry which is preliminary data.</text>
</comment>
<dbReference type="EMBL" id="JASJND010000002">
    <property type="protein sequence ID" value="MDJ1113663.1"/>
    <property type="molecule type" value="Genomic_DNA"/>
</dbReference>
<dbReference type="Proteomes" id="UP001321481">
    <property type="component" value="Unassembled WGS sequence"/>
</dbReference>
<organism evidence="1 2">
    <name type="scientific">Microbacterium dauci</name>
    <dbReference type="NCBI Taxonomy" id="3048008"/>
    <lineage>
        <taxon>Bacteria</taxon>
        <taxon>Bacillati</taxon>
        <taxon>Actinomycetota</taxon>
        <taxon>Actinomycetes</taxon>
        <taxon>Micrococcales</taxon>
        <taxon>Microbacteriaceae</taxon>
        <taxon>Microbacterium</taxon>
    </lineage>
</organism>
<dbReference type="RefSeq" id="WP_283715183.1">
    <property type="nucleotide sequence ID" value="NZ_JASJND010000002.1"/>
</dbReference>